<name>A0ABV7BSW4_9PROT</name>
<comment type="caution">
    <text evidence="1">The sequence shown here is derived from an EMBL/GenBank/DDBJ whole genome shotgun (WGS) entry which is preliminary data.</text>
</comment>
<dbReference type="RefSeq" id="WP_246602720.1">
    <property type="nucleotide sequence ID" value="NZ_JAFNJS010000003.1"/>
</dbReference>
<evidence type="ECO:0008006" key="3">
    <source>
        <dbReference type="Google" id="ProtNLM"/>
    </source>
</evidence>
<dbReference type="EMBL" id="JBHRSB010000003">
    <property type="protein sequence ID" value="MFC3000692.1"/>
    <property type="molecule type" value="Genomic_DNA"/>
</dbReference>
<evidence type="ECO:0000313" key="1">
    <source>
        <dbReference type="EMBL" id="MFC3000692.1"/>
    </source>
</evidence>
<keyword evidence="2" id="KW-1185">Reference proteome</keyword>
<accession>A0ABV7BSW4</accession>
<protein>
    <recommendedName>
        <fullName evidence="3">Peptidase C39-like domain-containing protein</fullName>
    </recommendedName>
</protein>
<organism evidence="1 2">
    <name type="scientific">Falsiroseomonas tokyonensis</name>
    <dbReference type="NCBI Taxonomy" id="430521"/>
    <lineage>
        <taxon>Bacteria</taxon>
        <taxon>Pseudomonadati</taxon>
        <taxon>Pseudomonadota</taxon>
        <taxon>Alphaproteobacteria</taxon>
        <taxon>Acetobacterales</taxon>
        <taxon>Roseomonadaceae</taxon>
        <taxon>Falsiroseomonas</taxon>
    </lineage>
</organism>
<evidence type="ECO:0000313" key="2">
    <source>
        <dbReference type="Proteomes" id="UP001595420"/>
    </source>
</evidence>
<dbReference type="Proteomes" id="UP001595420">
    <property type="component" value="Unassembled WGS sequence"/>
</dbReference>
<gene>
    <name evidence="1" type="ORF">ACFOD3_12355</name>
</gene>
<sequence>MVLGAQGRPVPPIHAIRRAVQAEGGYQELADGTIRGLIYAGAVAWLAGQRIAARIQLDLGAADLVGEGLFIASVHPAIRWPDRPSPGRGGHLVLVFGTDEAGRLRFHNPSGDSRASQEDTRLPPADFDRFFAGRGIRIG</sequence>
<reference evidence="2" key="1">
    <citation type="journal article" date="2019" name="Int. J. Syst. Evol. Microbiol.">
        <title>The Global Catalogue of Microorganisms (GCM) 10K type strain sequencing project: providing services to taxonomists for standard genome sequencing and annotation.</title>
        <authorList>
            <consortium name="The Broad Institute Genomics Platform"/>
            <consortium name="The Broad Institute Genome Sequencing Center for Infectious Disease"/>
            <person name="Wu L."/>
            <person name="Ma J."/>
        </authorList>
    </citation>
    <scope>NUCLEOTIDE SEQUENCE [LARGE SCALE GENOMIC DNA]</scope>
    <source>
        <strain evidence="2">CGMCC 1.16855</strain>
    </source>
</reference>
<proteinExistence type="predicted"/>